<proteinExistence type="predicted"/>
<dbReference type="Gene3D" id="2.60.120.40">
    <property type="match status" value="1"/>
</dbReference>
<dbReference type="EMBL" id="LR796678">
    <property type="protein sequence ID" value="CAB4158816.1"/>
    <property type="molecule type" value="Genomic_DNA"/>
</dbReference>
<protein>
    <submittedName>
        <fullName evidence="1">Uncharacterized protein</fullName>
    </submittedName>
</protein>
<gene>
    <name evidence="1" type="ORF">UFOVP698_35</name>
</gene>
<evidence type="ECO:0000313" key="1">
    <source>
        <dbReference type="EMBL" id="CAB4158816.1"/>
    </source>
</evidence>
<organism evidence="1">
    <name type="scientific">uncultured Caudovirales phage</name>
    <dbReference type="NCBI Taxonomy" id="2100421"/>
    <lineage>
        <taxon>Viruses</taxon>
        <taxon>Duplodnaviria</taxon>
        <taxon>Heunggongvirae</taxon>
        <taxon>Uroviricota</taxon>
        <taxon>Caudoviricetes</taxon>
        <taxon>Peduoviridae</taxon>
        <taxon>Maltschvirus</taxon>
        <taxon>Maltschvirus maltsch</taxon>
    </lineage>
</organism>
<name>A0A6J5NM87_9CAUD</name>
<sequence length="156" mass="16782">MTWLQTNEAQLMRDRMATLERKDDAVFLSVTRTGTLSITTAGVTVTWTAEIDSGGDVTWSGSSVTLPIAGYYLTAFIGSFEAADSVTADLLVNAVEVATMNKSASKDVKFSHTLTRFYKAGDVVQLRLTAATSTHTLQVVTEDSAGESPIFHVVLL</sequence>
<reference evidence="1" key="1">
    <citation type="submission" date="2020-04" db="EMBL/GenBank/DDBJ databases">
        <authorList>
            <person name="Chiriac C."/>
            <person name="Salcher M."/>
            <person name="Ghai R."/>
            <person name="Kavagutti S V."/>
        </authorList>
    </citation>
    <scope>NUCLEOTIDE SEQUENCE</scope>
</reference>
<dbReference type="InterPro" id="IPR008983">
    <property type="entry name" value="Tumour_necrosis_fac-like_dom"/>
</dbReference>
<accession>A0A6J5NM87</accession>